<keyword evidence="3" id="KW-1185">Reference proteome</keyword>
<dbReference type="STRING" id="269670.SAMN02982927_02445"/>
<accession>A0A1I2TUG8</accession>
<keyword evidence="1" id="KW-0472">Membrane</keyword>
<protein>
    <submittedName>
        <fullName evidence="2">Uncharacterized protein YoxC, contains an MCP-like domain</fullName>
    </submittedName>
</protein>
<evidence type="ECO:0000313" key="3">
    <source>
        <dbReference type="Proteomes" id="UP000198752"/>
    </source>
</evidence>
<gene>
    <name evidence="2" type="ORF">SAMN02982927_02445</name>
</gene>
<dbReference type="EMBL" id="FOOY01000017">
    <property type="protein sequence ID" value="SFG68433.1"/>
    <property type="molecule type" value="Genomic_DNA"/>
</dbReference>
<keyword evidence="1" id="KW-0812">Transmembrane</keyword>
<organism evidence="2 3">
    <name type="scientific">Sporolactobacillus nakayamae</name>
    <dbReference type="NCBI Taxonomy" id="269670"/>
    <lineage>
        <taxon>Bacteria</taxon>
        <taxon>Bacillati</taxon>
        <taxon>Bacillota</taxon>
        <taxon>Bacilli</taxon>
        <taxon>Bacillales</taxon>
        <taxon>Sporolactobacillaceae</taxon>
        <taxon>Sporolactobacillus</taxon>
    </lineage>
</organism>
<keyword evidence="1" id="KW-1133">Transmembrane helix</keyword>
<dbReference type="Proteomes" id="UP000198752">
    <property type="component" value="Unassembled WGS sequence"/>
</dbReference>
<sequence>MIIVYLSLTLVIISLIAFAVSVMNTLKRMNGSMAKISKTGAKMQDQSKEIVNEQNELTLNLARIQSDISQKKGKVQDTVRQAKQSALTVQVALCKGRALVKNRSN</sequence>
<dbReference type="PANTHER" id="PTHR40070">
    <property type="entry name" value="UPF0478 PROTEIN YTXG"/>
    <property type="match status" value="1"/>
</dbReference>
<dbReference type="PANTHER" id="PTHR40070:SF1">
    <property type="entry name" value="UPF0478 PROTEIN YTXG"/>
    <property type="match status" value="1"/>
</dbReference>
<dbReference type="AlphaFoldDB" id="A0A1I2TUG8"/>
<dbReference type="OrthoDB" id="2990173at2"/>
<name>A0A1I2TUG8_9BACL</name>
<evidence type="ECO:0000256" key="1">
    <source>
        <dbReference type="SAM" id="Phobius"/>
    </source>
</evidence>
<dbReference type="RefSeq" id="WP_093673354.1">
    <property type="nucleotide sequence ID" value="NZ_FOOY01000017.1"/>
</dbReference>
<proteinExistence type="predicted"/>
<feature type="transmembrane region" description="Helical" evidence="1">
    <location>
        <begin position="6"/>
        <end position="26"/>
    </location>
</feature>
<evidence type="ECO:0000313" key="2">
    <source>
        <dbReference type="EMBL" id="SFG68433.1"/>
    </source>
</evidence>
<reference evidence="3" key="1">
    <citation type="submission" date="2016-10" db="EMBL/GenBank/DDBJ databases">
        <authorList>
            <person name="Varghese N."/>
            <person name="Submissions S."/>
        </authorList>
    </citation>
    <scope>NUCLEOTIDE SEQUENCE [LARGE SCALE GENOMIC DNA]</scope>
    <source>
        <strain evidence="3">ATCC 700379</strain>
    </source>
</reference>